<dbReference type="Proteomes" id="UP000324222">
    <property type="component" value="Unassembled WGS sequence"/>
</dbReference>
<evidence type="ECO:0000256" key="1">
    <source>
        <dbReference type="SAM" id="MobiDB-lite"/>
    </source>
</evidence>
<comment type="caution">
    <text evidence="2">The sequence shown here is derived from an EMBL/GenBank/DDBJ whole genome shotgun (WGS) entry which is preliminary data.</text>
</comment>
<evidence type="ECO:0000313" key="2">
    <source>
        <dbReference type="EMBL" id="MPC87804.1"/>
    </source>
</evidence>
<dbReference type="AlphaFoldDB" id="A0A5B7J5S8"/>
<proteinExistence type="predicted"/>
<organism evidence="2 3">
    <name type="scientific">Portunus trituberculatus</name>
    <name type="common">Swimming crab</name>
    <name type="synonym">Neptunus trituberculatus</name>
    <dbReference type="NCBI Taxonomy" id="210409"/>
    <lineage>
        <taxon>Eukaryota</taxon>
        <taxon>Metazoa</taxon>
        <taxon>Ecdysozoa</taxon>
        <taxon>Arthropoda</taxon>
        <taxon>Crustacea</taxon>
        <taxon>Multicrustacea</taxon>
        <taxon>Malacostraca</taxon>
        <taxon>Eumalacostraca</taxon>
        <taxon>Eucarida</taxon>
        <taxon>Decapoda</taxon>
        <taxon>Pleocyemata</taxon>
        <taxon>Brachyura</taxon>
        <taxon>Eubrachyura</taxon>
        <taxon>Portunoidea</taxon>
        <taxon>Portunidae</taxon>
        <taxon>Portuninae</taxon>
        <taxon>Portunus</taxon>
    </lineage>
</organism>
<sequence>MPANQYIYTERNMRAKSSSKNNVNADRPPHPPSRHLADQQHQRATSRRPRTAASTTSDTCK</sequence>
<gene>
    <name evidence="2" type="ORF">E2C01_082680</name>
</gene>
<reference evidence="2 3" key="1">
    <citation type="submission" date="2019-05" db="EMBL/GenBank/DDBJ databases">
        <title>Another draft genome of Portunus trituberculatus and its Hox gene families provides insights of decapod evolution.</title>
        <authorList>
            <person name="Jeong J.-H."/>
            <person name="Song I."/>
            <person name="Kim S."/>
            <person name="Choi T."/>
            <person name="Kim D."/>
            <person name="Ryu S."/>
            <person name="Kim W."/>
        </authorList>
    </citation>
    <scope>NUCLEOTIDE SEQUENCE [LARGE SCALE GENOMIC DNA]</scope>
    <source>
        <tissue evidence="2">Muscle</tissue>
    </source>
</reference>
<keyword evidence="3" id="KW-1185">Reference proteome</keyword>
<accession>A0A5B7J5S8</accession>
<name>A0A5B7J5S8_PORTR</name>
<dbReference type="EMBL" id="VSRR010075654">
    <property type="protein sequence ID" value="MPC87804.1"/>
    <property type="molecule type" value="Genomic_DNA"/>
</dbReference>
<protein>
    <submittedName>
        <fullName evidence="2">Uncharacterized protein</fullName>
    </submittedName>
</protein>
<feature type="compositionally biased region" description="Low complexity" evidence="1">
    <location>
        <begin position="51"/>
        <end position="61"/>
    </location>
</feature>
<evidence type="ECO:0000313" key="3">
    <source>
        <dbReference type="Proteomes" id="UP000324222"/>
    </source>
</evidence>
<feature type="region of interest" description="Disordered" evidence="1">
    <location>
        <begin position="1"/>
        <end position="61"/>
    </location>
</feature>
<feature type="compositionally biased region" description="Polar residues" evidence="1">
    <location>
        <begin position="15"/>
        <end position="24"/>
    </location>
</feature>